<organism evidence="1 2">
    <name type="scientific">Carpediemonas membranifera</name>
    <dbReference type="NCBI Taxonomy" id="201153"/>
    <lineage>
        <taxon>Eukaryota</taxon>
        <taxon>Metamonada</taxon>
        <taxon>Carpediemonas-like organisms</taxon>
        <taxon>Carpediemonas</taxon>
    </lineage>
</organism>
<name>A0A8J6E1H9_9EUKA</name>
<gene>
    <name evidence="1" type="ORF">J8273_3215</name>
</gene>
<dbReference type="Proteomes" id="UP000717585">
    <property type="component" value="Unassembled WGS sequence"/>
</dbReference>
<proteinExistence type="predicted"/>
<evidence type="ECO:0000313" key="2">
    <source>
        <dbReference type="Proteomes" id="UP000717585"/>
    </source>
</evidence>
<evidence type="ECO:0000313" key="1">
    <source>
        <dbReference type="EMBL" id="KAG9393086.1"/>
    </source>
</evidence>
<sequence length="439" mass="45789">METPSGNAFTAFKARIARLKHDAEFPMQAHEALFAPPTQLSKFFSEEEVSDHLEVHIMAILHNHAKMNLFPCALAAVVASFPAAPTSSAIPRLLDAYPAHALSAAPFPLKHGLYAQTIPYLTALAPQPALPPIGLLALATGPTPDAALPLLLQLARIAASSSAATALARMLPGLLAPGRLPDALAYAAMGRGSLVALTALASRVEHSVVEDVAASILTAVEQQQLQTPTVKAALLEAVTGLAAILGNDTAVGIVGGRPTVRHLLAVLAGAEGPAVMGWLSGGALPSYAEVIAATLDRGVTQADVLECIQLLSQDETTLATVAAVDLVMAVANASDHAAGEIYRYMTAVFEFMPDSVGAGLFYHLLLYLSTICNGQTQVLPPGPIARGVHDRASAGAADIDCDGPDRIRAELIRGCAHLASNDLAETRPDMVWEINQAMM</sequence>
<comment type="caution">
    <text evidence="1">The sequence shown here is derived from an EMBL/GenBank/DDBJ whole genome shotgun (WGS) entry which is preliminary data.</text>
</comment>
<dbReference type="AlphaFoldDB" id="A0A8J6E1H9"/>
<keyword evidence="2" id="KW-1185">Reference proteome</keyword>
<reference evidence="1" key="1">
    <citation type="submission" date="2021-05" db="EMBL/GenBank/DDBJ databases">
        <title>A free-living protist that lacks canonical eukaryotic 1 DNA replication and segregation systems.</title>
        <authorList>
            <person name="Salas-Leiva D.E."/>
            <person name="Tromer E.C."/>
            <person name="Curtis B.A."/>
            <person name="Jerlstrom-Hultqvist J."/>
            <person name="Kolisko M."/>
            <person name="Yi Z."/>
            <person name="Salas-Leiva J.S."/>
            <person name="Gallot-Lavallee L."/>
            <person name="Kops G.J.P.L."/>
            <person name="Archibald J.M."/>
            <person name="Simpson A.G.B."/>
            <person name="Roger A.J."/>
        </authorList>
    </citation>
    <scope>NUCLEOTIDE SEQUENCE</scope>
    <source>
        <strain evidence="1">BICM</strain>
    </source>
</reference>
<protein>
    <submittedName>
        <fullName evidence="1">Uncharacterized protein</fullName>
    </submittedName>
</protein>
<accession>A0A8J6E1H9</accession>
<dbReference type="EMBL" id="JAHDYR010000025">
    <property type="protein sequence ID" value="KAG9393086.1"/>
    <property type="molecule type" value="Genomic_DNA"/>
</dbReference>